<accession>A0A9J7XFV9</accession>
<name>A0A9J7XFV9_CYPCA</name>
<dbReference type="SUPFAM" id="SSF52266">
    <property type="entry name" value="SGNH hydrolase"/>
    <property type="match status" value="1"/>
</dbReference>
<evidence type="ECO:0000313" key="3">
    <source>
        <dbReference type="Proteomes" id="UP001108240"/>
    </source>
</evidence>
<dbReference type="InterPro" id="IPR051532">
    <property type="entry name" value="Ester_Hydrolysis_Enzymes"/>
</dbReference>
<feature type="domain" description="SGNH hydrolase-type esterase" evidence="1">
    <location>
        <begin position="205"/>
        <end position="336"/>
    </location>
</feature>
<protein>
    <recommendedName>
        <fullName evidence="1">SGNH hydrolase-type esterase domain-containing protein</fullName>
    </recommendedName>
</protein>
<dbReference type="Gene3D" id="3.40.50.12690">
    <property type="match status" value="1"/>
</dbReference>
<reference evidence="2" key="2">
    <citation type="submission" date="2025-09" db="UniProtKB">
        <authorList>
            <consortium name="Ensembl"/>
        </authorList>
    </citation>
    <scope>IDENTIFICATION</scope>
</reference>
<dbReference type="Pfam" id="PF13472">
    <property type="entry name" value="Lipase_GDSL_2"/>
    <property type="match status" value="1"/>
</dbReference>
<sequence length="349" mass="38917">MESPTITASCSVSRRGEKRFRVEISKTGGGEVVARGLARVLRCGCTQGPWCPGAGVKDIWEDRVLGAPGLCRETHGVEQRQAQLRERRAALETSRADSHKSRVSLQCATNSPTTSTLCVSLHRAGAPRTRSAQMSFTPAPGHHGPWVHPQRRTRARPWATTSPPPVFEISTRNRFSPLRETERDAVIVGDSIVRHVCATLAEGKVHTHCLPGARVLDVSAQIPTILKADESPRAVVLHTGVNDTTQRQKETLKRDFRSLIETVRSTTPAATIIVSGPLPTYRRGHERFSRLFALNEWLLSWCKEQKLLFVNNWNLFWERPRLFRADGLHPSRVGAELLSDNISRTLRSI</sequence>
<dbReference type="CDD" id="cd00229">
    <property type="entry name" value="SGNH_hydrolase"/>
    <property type="match status" value="1"/>
</dbReference>
<dbReference type="PANTHER" id="PTHR30383">
    <property type="entry name" value="THIOESTERASE 1/PROTEASE 1/LYSOPHOSPHOLIPASE L1"/>
    <property type="match status" value="1"/>
</dbReference>
<proteinExistence type="predicted"/>
<keyword evidence="3" id="KW-1185">Reference proteome</keyword>
<evidence type="ECO:0000259" key="1">
    <source>
        <dbReference type="Pfam" id="PF13472"/>
    </source>
</evidence>
<organism evidence="2 3">
    <name type="scientific">Cyprinus carpio carpio</name>
    <dbReference type="NCBI Taxonomy" id="630221"/>
    <lineage>
        <taxon>Eukaryota</taxon>
        <taxon>Metazoa</taxon>
        <taxon>Chordata</taxon>
        <taxon>Craniata</taxon>
        <taxon>Vertebrata</taxon>
        <taxon>Euteleostomi</taxon>
        <taxon>Actinopterygii</taxon>
        <taxon>Neopterygii</taxon>
        <taxon>Teleostei</taxon>
        <taxon>Ostariophysi</taxon>
        <taxon>Cypriniformes</taxon>
        <taxon>Cyprinidae</taxon>
        <taxon>Cyprininae</taxon>
        <taxon>Cyprinus</taxon>
    </lineage>
</organism>
<evidence type="ECO:0000313" key="2">
    <source>
        <dbReference type="Ensembl" id="ENSCCRP00000105778.1"/>
    </source>
</evidence>
<dbReference type="Gene3D" id="3.40.50.12700">
    <property type="match status" value="1"/>
</dbReference>
<dbReference type="GeneTree" id="ENSGT01140000282616"/>
<dbReference type="InterPro" id="IPR013830">
    <property type="entry name" value="SGNH_hydro"/>
</dbReference>
<dbReference type="Ensembl" id="ENSCCRT00000177908.1">
    <property type="protein sequence ID" value="ENSCCRP00000105778.1"/>
    <property type="gene ID" value="ENSCCRG00000080562.1"/>
</dbReference>
<reference evidence="2" key="1">
    <citation type="submission" date="2025-08" db="UniProtKB">
        <authorList>
            <consortium name="Ensembl"/>
        </authorList>
    </citation>
    <scope>IDENTIFICATION</scope>
</reference>
<dbReference type="AlphaFoldDB" id="A0A9J7XFV9"/>
<dbReference type="Proteomes" id="UP001108240">
    <property type="component" value="Unplaced"/>
</dbReference>